<sequence length="120" mass="13998">MPARSAQINVSTKAAILALHTESKYSILRMTELFQVSKRSTRRIIQEAIERGFDPTIRPLVIKDRFVQPKPRSGRPSKVKNKEYQDRVIKKQQRVANFRLYGYLDLEIFGILENKAHKET</sequence>
<dbReference type="AlphaFoldDB" id="A0A5C6G863"/>
<comment type="caution">
    <text evidence="1">The sequence shown here is derived from an EMBL/GenBank/DDBJ whole genome shotgun (WGS) entry which is preliminary data.</text>
</comment>
<name>A0A5C6G863_METRR</name>
<evidence type="ECO:0008006" key="3">
    <source>
        <dbReference type="Google" id="ProtNLM"/>
    </source>
</evidence>
<organism evidence="1 2">
    <name type="scientific">Metarhizium rileyi (strain RCEF 4871)</name>
    <name type="common">Nomuraea rileyi</name>
    <dbReference type="NCBI Taxonomy" id="1649241"/>
    <lineage>
        <taxon>Eukaryota</taxon>
        <taxon>Fungi</taxon>
        <taxon>Dikarya</taxon>
        <taxon>Ascomycota</taxon>
        <taxon>Pezizomycotina</taxon>
        <taxon>Sordariomycetes</taxon>
        <taxon>Hypocreomycetidae</taxon>
        <taxon>Hypocreales</taxon>
        <taxon>Clavicipitaceae</taxon>
        <taxon>Metarhizium</taxon>
    </lineage>
</organism>
<gene>
    <name evidence="1" type="ORF">ED733_001337</name>
</gene>
<dbReference type="EMBL" id="SBHS01000027">
    <property type="protein sequence ID" value="TWU72491.1"/>
    <property type="molecule type" value="Genomic_DNA"/>
</dbReference>
<evidence type="ECO:0000313" key="1">
    <source>
        <dbReference type="EMBL" id="TWU72491.1"/>
    </source>
</evidence>
<proteinExistence type="predicted"/>
<reference evidence="2" key="1">
    <citation type="submission" date="2018-12" db="EMBL/GenBank/DDBJ databases">
        <title>The complete genome of Metarhizium rileyi, a key fungal pathogen of Lepidoptera.</title>
        <authorList>
            <person name="Binneck E."/>
            <person name="Lastra C.C.L."/>
            <person name="Sosa-Gomez D.R."/>
        </authorList>
    </citation>
    <scope>NUCLEOTIDE SEQUENCE [LARGE SCALE GENOMIC DNA]</scope>
    <source>
        <strain evidence="2">Cep018-CH2</strain>
    </source>
</reference>
<dbReference type="Proteomes" id="UP000317257">
    <property type="component" value="Unassembled WGS sequence"/>
</dbReference>
<accession>A0A5C6G863</accession>
<evidence type="ECO:0000313" key="2">
    <source>
        <dbReference type="Proteomes" id="UP000317257"/>
    </source>
</evidence>
<protein>
    <recommendedName>
        <fullName evidence="3">Homeodomain-like protein</fullName>
    </recommendedName>
</protein>